<gene>
    <name evidence="1" type="ORF">NM208_g8296</name>
</gene>
<organism evidence="1 2">
    <name type="scientific">Fusarium decemcellulare</name>
    <dbReference type="NCBI Taxonomy" id="57161"/>
    <lineage>
        <taxon>Eukaryota</taxon>
        <taxon>Fungi</taxon>
        <taxon>Dikarya</taxon>
        <taxon>Ascomycota</taxon>
        <taxon>Pezizomycotina</taxon>
        <taxon>Sordariomycetes</taxon>
        <taxon>Hypocreomycetidae</taxon>
        <taxon>Hypocreales</taxon>
        <taxon>Nectriaceae</taxon>
        <taxon>Fusarium</taxon>
        <taxon>Fusarium decemcellulare species complex</taxon>
    </lineage>
</organism>
<evidence type="ECO:0000313" key="2">
    <source>
        <dbReference type="Proteomes" id="UP001148629"/>
    </source>
</evidence>
<proteinExistence type="predicted"/>
<dbReference type="EMBL" id="JANRMS010000931">
    <property type="protein sequence ID" value="KAJ3532744.1"/>
    <property type="molecule type" value="Genomic_DNA"/>
</dbReference>
<accession>A0ACC1S5Y9</accession>
<protein>
    <submittedName>
        <fullName evidence="1">Uncharacterized protein</fullName>
    </submittedName>
</protein>
<comment type="caution">
    <text evidence="1">The sequence shown here is derived from an EMBL/GenBank/DDBJ whole genome shotgun (WGS) entry which is preliminary data.</text>
</comment>
<sequence>MKLSTTFAFASSLTTVIAQDISTSLKCFTTTILPTTTLYSYQADTNPTDIAFPPTENPQPPVPQFDQPDSATAKSGSLHTGAAVAGPLPSEAFRDSGVSNSATPNDGTLPGYNSHNGVIPVGKAEGNGPSGPAATPAATPETFIVSGSSRIDLSVALLGLIGFLFI</sequence>
<reference evidence="1" key="1">
    <citation type="submission" date="2022-08" db="EMBL/GenBank/DDBJ databases">
        <title>Genome Sequence of Fusarium decemcellulare.</title>
        <authorList>
            <person name="Buettner E."/>
        </authorList>
    </citation>
    <scope>NUCLEOTIDE SEQUENCE</scope>
    <source>
        <strain evidence="1">Babe19</strain>
    </source>
</reference>
<dbReference type="Proteomes" id="UP001148629">
    <property type="component" value="Unassembled WGS sequence"/>
</dbReference>
<name>A0ACC1S5Y9_9HYPO</name>
<keyword evidence="2" id="KW-1185">Reference proteome</keyword>
<evidence type="ECO:0000313" key="1">
    <source>
        <dbReference type="EMBL" id="KAJ3532744.1"/>
    </source>
</evidence>